<sequence length="174" mass="18638">MSPSYTHSGSLMTEDTGGWIVLYSSEDLGLVSITPALSFTSVENSLVHDGISWSCTSNVRTAMTVPMSDTMGTTHQPPPASSATNKEGTQALGYTTQQPPTRDRIRLPDPSVHSTQVPVVSVSRPSGGHLANHSPTQWPKPSELLTPPHSQNLWDYPPGVAKPAIPPPLPHTRL</sequence>
<dbReference type="Proteomes" id="UP000217790">
    <property type="component" value="Unassembled WGS sequence"/>
</dbReference>
<protein>
    <submittedName>
        <fullName evidence="2">Uncharacterized protein</fullName>
    </submittedName>
</protein>
<accession>A0A2H3CIN1</accession>
<gene>
    <name evidence="2" type="ORF">ARMGADRAFT_1089843</name>
</gene>
<reference evidence="3" key="1">
    <citation type="journal article" date="2017" name="Nat. Ecol. Evol.">
        <title>Genome expansion and lineage-specific genetic innovations in the forest pathogenic fungi Armillaria.</title>
        <authorList>
            <person name="Sipos G."/>
            <person name="Prasanna A.N."/>
            <person name="Walter M.C."/>
            <person name="O'Connor E."/>
            <person name="Balint B."/>
            <person name="Krizsan K."/>
            <person name="Kiss B."/>
            <person name="Hess J."/>
            <person name="Varga T."/>
            <person name="Slot J."/>
            <person name="Riley R."/>
            <person name="Boka B."/>
            <person name="Rigling D."/>
            <person name="Barry K."/>
            <person name="Lee J."/>
            <person name="Mihaltcheva S."/>
            <person name="LaButti K."/>
            <person name="Lipzen A."/>
            <person name="Waldron R."/>
            <person name="Moloney N.M."/>
            <person name="Sperisen C."/>
            <person name="Kredics L."/>
            <person name="Vagvoelgyi C."/>
            <person name="Patrignani A."/>
            <person name="Fitzpatrick D."/>
            <person name="Nagy I."/>
            <person name="Doyle S."/>
            <person name="Anderson J.B."/>
            <person name="Grigoriev I.V."/>
            <person name="Gueldener U."/>
            <person name="Muensterkoetter M."/>
            <person name="Nagy L.G."/>
        </authorList>
    </citation>
    <scope>NUCLEOTIDE SEQUENCE [LARGE SCALE GENOMIC DNA]</scope>
    <source>
        <strain evidence="3">Ar21-2</strain>
    </source>
</reference>
<feature type="region of interest" description="Disordered" evidence="1">
    <location>
        <begin position="68"/>
        <end position="174"/>
    </location>
</feature>
<proteinExistence type="predicted"/>
<feature type="compositionally biased region" description="Pro residues" evidence="1">
    <location>
        <begin position="164"/>
        <end position="174"/>
    </location>
</feature>
<name>A0A2H3CIN1_ARMGA</name>
<feature type="compositionally biased region" description="Low complexity" evidence="1">
    <location>
        <begin position="117"/>
        <end position="126"/>
    </location>
</feature>
<feature type="compositionally biased region" description="Polar residues" evidence="1">
    <location>
        <begin position="70"/>
        <end position="100"/>
    </location>
</feature>
<evidence type="ECO:0000256" key="1">
    <source>
        <dbReference type="SAM" id="MobiDB-lite"/>
    </source>
</evidence>
<evidence type="ECO:0000313" key="3">
    <source>
        <dbReference type="Proteomes" id="UP000217790"/>
    </source>
</evidence>
<evidence type="ECO:0000313" key="2">
    <source>
        <dbReference type="EMBL" id="PBK82941.1"/>
    </source>
</evidence>
<dbReference type="InParanoid" id="A0A2H3CIN1"/>
<dbReference type="AlphaFoldDB" id="A0A2H3CIN1"/>
<organism evidence="2 3">
    <name type="scientific">Armillaria gallica</name>
    <name type="common">Bulbous honey fungus</name>
    <name type="synonym">Armillaria bulbosa</name>
    <dbReference type="NCBI Taxonomy" id="47427"/>
    <lineage>
        <taxon>Eukaryota</taxon>
        <taxon>Fungi</taxon>
        <taxon>Dikarya</taxon>
        <taxon>Basidiomycota</taxon>
        <taxon>Agaricomycotina</taxon>
        <taxon>Agaricomycetes</taxon>
        <taxon>Agaricomycetidae</taxon>
        <taxon>Agaricales</taxon>
        <taxon>Marasmiineae</taxon>
        <taxon>Physalacriaceae</taxon>
        <taxon>Armillaria</taxon>
    </lineage>
</organism>
<keyword evidence="3" id="KW-1185">Reference proteome</keyword>
<dbReference type="EMBL" id="KZ293711">
    <property type="protein sequence ID" value="PBK82941.1"/>
    <property type="molecule type" value="Genomic_DNA"/>
</dbReference>
<dbReference type="OrthoDB" id="10652458at2759"/>